<dbReference type="Proteomes" id="UP000182321">
    <property type="component" value="Unassembled WGS sequence"/>
</dbReference>
<protein>
    <submittedName>
        <fullName evidence="5">Glycosyl transferase family 2</fullName>
    </submittedName>
</protein>
<dbReference type="RefSeq" id="WP_074789755.1">
    <property type="nucleotide sequence ID" value="NZ_FNZX01000005.1"/>
</dbReference>
<dbReference type="InterPro" id="IPR001173">
    <property type="entry name" value="Glyco_trans_2-like"/>
</dbReference>
<dbReference type="SUPFAM" id="SSF53448">
    <property type="entry name" value="Nucleotide-diphospho-sugar transferases"/>
    <property type="match status" value="1"/>
</dbReference>
<organism evidence="5 6">
    <name type="scientific">Pseudobutyrivibrio ruminis</name>
    <dbReference type="NCBI Taxonomy" id="46206"/>
    <lineage>
        <taxon>Bacteria</taxon>
        <taxon>Bacillati</taxon>
        <taxon>Bacillota</taxon>
        <taxon>Clostridia</taxon>
        <taxon>Lachnospirales</taxon>
        <taxon>Lachnospiraceae</taxon>
        <taxon>Pseudobutyrivibrio</taxon>
    </lineage>
</organism>
<proteinExistence type="predicted"/>
<evidence type="ECO:0000256" key="2">
    <source>
        <dbReference type="ARBA" id="ARBA00022679"/>
    </source>
</evidence>
<dbReference type="Pfam" id="PF00535">
    <property type="entry name" value="Glycos_transf_2"/>
    <property type="match status" value="1"/>
</dbReference>
<dbReference type="Gene3D" id="3.90.550.10">
    <property type="entry name" value="Spore Coat Polysaccharide Biosynthesis Protein SpsA, Chain A"/>
    <property type="match status" value="1"/>
</dbReference>
<keyword evidence="6" id="KW-1185">Reference proteome</keyword>
<dbReference type="GO" id="GO:0016757">
    <property type="term" value="F:glycosyltransferase activity"/>
    <property type="evidence" value="ECO:0007669"/>
    <property type="project" value="UniProtKB-KW"/>
</dbReference>
<dbReference type="PANTHER" id="PTHR22916:SF51">
    <property type="entry name" value="GLYCOSYLTRANSFERASE EPSH-RELATED"/>
    <property type="match status" value="1"/>
</dbReference>
<evidence type="ECO:0000259" key="4">
    <source>
        <dbReference type="Pfam" id="PF00535"/>
    </source>
</evidence>
<dbReference type="InterPro" id="IPR029044">
    <property type="entry name" value="Nucleotide-diphossugar_trans"/>
</dbReference>
<dbReference type="CDD" id="cd00761">
    <property type="entry name" value="Glyco_tranf_GTA_type"/>
    <property type="match status" value="1"/>
</dbReference>
<evidence type="ECO:0000256" key="3">
    <source>
        <dbReference type="SAM" id="Phobius"/>
    </source>
</evidence>
<reference evidence="6" key="1">
    <citation type="submission" date="2016-10" db="EMBL/GenBank/DDBJ databases">
        <authorList>
            <person name="Varghese N."/>
        </authorList>
    </citation>
    <scope>NUCLEOTIDE SEQUENCE [LARGE SCALE GENOMIC DNA]</scope>
    <source>
        <strain evidence="6">ACV-9</strain>
    </source>
</reference>
<dbReference type="EMBL" id="FNZX01000005">
    <property type="protein sequence ID" value="SEK45724.1"/>
    <property type="molecule type" value="Genomic_DNA"/>
</dbReference>
<evidence type="ECO:0000256" key="1">
    <source>
        <dbReference type="ARBA" id="ARBA00022676"/>
    </source>
</evidence>
<sequence length="329" mass="38645">MVDIVIPVYNVEDYIRECIESIINQTYKDIHIILIDNGSVDDSYKICSEYAQKDDRIEVKRINKVPTNEAVKIGVSLCRGKYCIFVDSDDWLAPDLIEHLYINIDKYDGIKCGLTSVWPNRTELIGEECSATYDRFAIDTLIKKFFEDTGTIADTWSNSRCGKLYKTELLQRCINKCDSRLYIGEDLQLNLYYLNECNTVKVMDDYFGYYVRRRDGSITSMFFPELPIYNVDFVEDLYFMADEFGYNNKAIDGIREYLYTSSVLLSLKDIKLENLNYVNIFFNQYIRRRYYGKTKIDMKVLGIIVVYPVIIVGVYLLRKLRKVLKWKES</sequence>
<keyword evidence="3" id="KW-1133">Transmembrane helix</keyword>
<dbReference type="AlphaFoldDB" id="A0A1H7H621"/>
<name>A0A1H7H621_9FIRM</name>
<gene>
    <name evidence="5" type="ORF">SAMN02910377_00936</name>
</gene>
<keyword evidence="3" id="KW-0472">Membrane</keyword>
<accession>A0A1H7H621</accession>
<keyword evidence="1" id="KW-0328">Glycosyltransferase</keyword>
<dbReference type="PANTHER" id="PTHR22916">
    <property type="entry name" value="GLYCOSYLTRANSFERASE"/>
    <property type="match status" value="1"/>
</dbReference>
<keyword evidence="3" id="KW-0812">Transmembrane</keyword>
<evidence type="ECO:0000313" key="6">
    <source>
        <dbReference type="Proteomes" id="UP000182321"/>
    </source>
</evidence>
<keyword evidence="2 5" id="KW-0808">Transferase</keyword>
<evidence type="ECO:0000313" key="5">
    <source>
        <dbReference type="EMBL" id="SEK45724.1"/>
    </source>
</evidence>
<feature type="domain" description="Glycosyltransferase 2-like" evidence="4">
    <location>
        <begin position="4"/>
        <end position="108"/>
    </location>
</feature>
<feature type="transmembrane region" description="Helical" evidence="3">
    <location>
        <begin position="298"/>
        <end position="317"/>
    </location>
</feature>